<evidence type="ECO:0000256" key="1">
    <source>
        <dbReference type="SAM" id="Phobius"/>
    </source>
</evidence>
<comment type="caution">
    <text evidence="2">The sequence shown here is derived from an EMBL/GenBank/DDBJ whole genome shotgun (WGS) entry which is preliminary data.</text>
</comment>
<organism evidence="2 3">
    <name type="scientific">Dehalococcoides mccartyi</name>
    <dbReference type="NCBI Taxonomy" id="61435"/>
    <lineage>
        <taxon>Bacteria</taxon>
        <taxon>Bacillati</taxon>
        <taxon>Chloroflexota</taxon>
        <taxon>Dehalococcoidia</taxon>
        <taxon>Dehalococcoidales</taxon>
        <taxon>Dehalococcoidaceae</taxon>
        <taxon>Dehalococcoides</taxon>
    </lineage>
</organism>
<sequence>MNFLILNIPAPGDANNPLLASLGIGICFLLTALMWLRYVIKNKQEYYKDDPKDHSGFFIRIFFIVLLLLLSIAMIIADLIDYL</sequence>
<evidence type="ECO:0000313" key="2">
    <source>
        <dbReference type="EMBL" id="KSV17371.1"/>
    </source>
</evidence>
<protein>
    <submittedName>
        <fullName evidence="2">Uncharacterized protein</fullName>
    </submittedName>
</protein>
<name>A0A0V8M0R7_9CHLR</name>
<proteinExistence type="predicted"/>
<feature type="transmembrane region" description="Helical" evidence="1">
    <location>
        <begin position="57"/>
        <end position="77"/>
    </location>
</feature>
<dbReference type="PATRIC" id="fig|61435.5.peg.1136"/>
<feature type="transmembrane region" description="Helical" evidence="1">
    <location>
        <begin position="18"/>
        <end position="36"/>
    </location>
</feature>
<keyword evidence="1" id="KW-1133">Transmembrane helix</keyword>
<accession>A0A0V8M0R7</accession>
<dbReference type="EMBL" id="JGYD01000020">
    <property type="protein sequence ID" value="KSV17371.1"/>
    <property type="molecule type" value="Genomic_DNA"/>
</dbReference>
<keyword evidence="1" id="KW-0812">Transmembrane</keyword>
<evidence type="ECO:0000313" key="3">
    <source>
        <dbReference type="Proteomes" id="UP000053577"/>
    </source>
</evidence>
<reference evidence="2 3" key="1">
    <citation type="journal article" date="2015" name="Sci. Rep.">
        <title>A comparative genomics and reductive dehalogenase gene transcription study of two chloroethene-respiring bacteria, Dehalococcoides mccartyi strains MB and 11a.</title>
        <authorList>
            <person name="Low A."/>
            <person name="Shen Z."/>
            <person name="Cheng D."/>
            <person name="Rogers M.J."/>
            <person name="Lee P.K."/>
            <person name="He J."/>
        </authorList>
    </citation>
    <scope>NUCLEOTIDE SEQUENCE [LARGE SCALE GENOMIC DNA]</scope>
    <source>
        <strain evidence="2 3">MB</strain>
    </source>
</reference>
<keyword evidence="1" id="KW-0472">Membrane</keyword>
<dbReference type="Proteomes" id="UP000053577">
    <property type="component" value="Unassembled WGS sequence"/>
</dbReference>
<dbReference type="AlphaFoldDB" id="A0A0V8M0R7"/>
<gene>
    <name evidence="2" type="ORF">DA01_05745</name>
</gene>